<feature type="coiled-coil region" evidence="7">
    <location>
        <begin position="1517"/>
        <end position="1761"/>
    </location>
</feature>
<dbReference type="EMBL" id="CCAG010015819">
    <property type="status" value="NOT_ANNOTATED_CDS"/>
    <property type="molecule type" value="Genomic_DNA"/>
</dbReference>
<dbReference type="PROSITE" id="PS50245">
    <property type="entry name" value="CAP_GLY_2"/>
    <property type="match status" value="2"/>
</dbReference>
<evidence type="ECO:0000256" key="8">
    <source>
        <dbReference type="SAM" id="MobiDB-lite"/>
    </source>
</evidence>
<dbReference type="Pfam" id="PF16641">
    <property type="entry name" value="CLIP1_ZNF"/>
    <property type="match status" value="2"/>
</dbReference>
<evidence type="ECO:0000256" key="1">
    <source>
        <dbReference type="ARBA" id="ARBA00004245"/>
    </source>
</evidence>
<keyword evidence="4" id="KW-0677">Repeat</keyword>
<keyword evidence="6" id="KW-0206">Cytoskeleton</keyword>
<evidence type="ECO:0000256" key="7">
    <source>
        <dbReference type="SAM" id="Coils"/>
    </source>
</evidence>
<feature type="region of interest" description="Disordered" evidence="8">
    <location>
        <begin position="1"/>
        <end position="42"/>
    </location>
</feature>
<dbReference type="STRING" id="37546.A0A1B0FKZ5"/>
<dbReference type="InterPro" id="IPR036859">
    <property type="entry name" value="CAP-Gly_dom_sf"/>
</dbReference>
<keyword evidence="11" id="KW-1185">Reference proteome</keyword>
<dbReference type="SUPFAM" id="SSF74924">
    <property type="entry name" value="Cap-Gly domain"/>
    <property type="match status" value="2"/>
</dbReference>
<evidence type="ECO:0000313" key="10">
    <source>
        <dbReference type="EnsemblMetazoa" id="GMOY004483-PA"/>
    </source>
</evidence>
<keyword evidence="5 7" id="KW-0175">Coiled coil</keyword>
<feature type="coiled-coil region" evidence="7">
    <location>
        <begin position="875"/>
        <end position="1070"/>
    </location>
</feature>
<dbReference type="EMBL" id="CCAG010015821">
    <property type="status" value="NOT_ANNOTATED_CDS"/>
    <property type="molecule type" value="Genomic_DNA"/>
</dbReference>
<feature type="domain" description="CAP-Gly" evidence="9">
    <location>
        <begin position="319"/>
        <end position="361"/>
    </location>
</feature>
<dbReference type="EnsemblMetazoa" id="GMOY004483-RA">
    <property type="protein sequence ID" value="GMOY004483-PA"/>
    <property type="gene ID" value="GMOY004483"/>
</dbReference>
<evidence type="ECO:0000313" key="11">
    <source>
        <dbReference type="Proteomes" id="UP000092444"/>
    </source>
</evidence>
<evidence type="ECO:0000256" key="2">
    <source>
        <dbReference type="ARBA" id="ARBA00022490"/>
    </source>
</evidence>
<dbReference type="Pfam" id="PF01302">
    <property type="entry name" value="CAP_GLY"/>
    <property type="match status" value="2"/>
</dbReference>
<organism evidence="10 11">
    <name type="scientific">Glossina morsitans morsitans</name>
    <name type="common">Savannah tsetse fly</name>
    <dbReference type="NCBI Taxonomy" id="37546"/>
    <lineage>
        <taxon>Eukaryota</taxon>
        <taxon>Metazoa</taxon>
        <taxon>Ecdysozoa</taxon>
        <taxon>Arthropoda</taxon>
        <taxon>Hexapoda</taxon>
        <taxon>Insecta</taxon>
        <taxon>Pterygota</taxon>
        <taxon>Neoptera</taxon>
        <taxon>Endopterygota</taxon>
        <taxon>Diptera</taxon>
        <taxon>Brachycera</taxon>
        <taxon>Muscomorpha</taxon>
        <taxon>Hippoboscoidea</taxon>
        <taxon>Glossinidae</taxon>
        <taxon>Glossina</taxon>
    </lineage>
</organism>
<dbReference type="SMART" id="SM01052">
    <property type="entry name" value="CAP_GLY"/>
    <property type="match status" value="2"/>
</dbReference>
<dbReference type="InterPro" id="IPR000938">
    <property type="entry name" value="CAP-Gly_domain"/>
</dbReference>
<feature type="region of interest" description="Disordered" evidence="8">
    <location>
        <begin position="1872"/>
        <end position="1903"/>
    </location>
</feature>
<proteinExistence type="predicted"/>
<keyword evidence="3" id="KW-0493">Microtubule</keyword>
<evidence type="ECO:0000256" key="3">
    <source>
        <dbReference type="ARBA" id="ARBA00022701"/>
    </source>
</evidence>
<sequence>MSDKNKNSAEAVTSESNDKNIINMTKPTSNATTPTSSVTNIPVSKLKTPTNFNSSTGTISKIGRPCCHAEPKTGPPPRVLFFAQLSLISSREDTTSMSRESDDNLSSINSVHTDLYQETVRRFTRSSLSPEVDRYSPMRYSFRASANKQNFDINRRQSYDLYLEATGRRRSSDHGAILTHDTEQFIIGQRVWVGGIRPGQIAYIGETHFAPGEWAGVVLDEPNGKNDGCVSGKRYFQCEPKRGIFSRLTRLTLSPLPGAQTLASPLQKNSPERSRTVSPTASTRSSFLRIPGKNGLTVGDRIIVSSGFGSRPGILRYLGETQFASGNWCGIELDEATGKNDGSVDGVRYFECKPKYGVFVPIAKVSLSPSSKKTRLSRTGSRESLTSVGTFNSIASTNTSRLRLNSQQRKSPSAKPVVVTAPKTQFSMQDLLREKQSHIEQIMIERELDREDSQNQALQYQKNINELKTRVVHLERQLKEERKRAEDLQFSIDEVTFCGDELNAQTQVYKEKIQDLENKITDLSSGKPSSEELLSITTSSQGLQEQIKELNNKLTAQAKLHENQIRELNQEQQRLQENIKYLQQQNEDLQKELVLKDESLEKFSLSQCGIENMRKELDLLKEEHEKERMRIREDYNLKLEEKALLNRHLSEEVANLKNIRELQENNRARIEEDCRLLHEDCKARNTEIENLNEKIAKMSSELAMRKADCFTLEELLKTQRSGNAEERSLYEKQLLEIAELRKDIKQLIDRNSKLEMHIQNQNEELKNLKEIKATIETKLSGLEEETVKTVQALEATLNDFQSKNQTLTQANEELNRRLENVAQVLEEEKVCKESLSAELKQKEAINFKTTEELTESKFAILQVQSQLDELKITSAQELARKGQEIEKLANNLETLEKKKTTLESESSTNIQQLSAKAISLEKQIKILEDDLKKSAAMIEDQRQRIAQQDEIVKEKSSELQTTVTALESLSKVMDKLKEEHEIAVNQRNDIEKELKKSEEQKAQNGLNIGDLTRKLETSTNKCETLLSQNETLQQDLLAARSSCSTMQTEIKKLKDEIISRQDDHSTLENKTIEERMRMQGQIEELGQTLAYKTKRCDELNEIIQKGKEDLAAKTQEINQLEEKSIKQELTINDHQRQQENLQTKYEALLKQNESLQNDLIVLRTSTTDSNSELMKLSQQIAAQQKAYDQLLDKGNSEHSLLESQLQAGQQRIDTLCNQVEVLTRELKETHEENLKYLELLKEEQAKCGKQELELSDLTRKLQSSSAKCNNLDAQNSSLQNDLSLLRASSSDSNTEILKFTEKLAAKQKALQQLEDKANKERHSLENRVQELQHTVEVHQAEADSLRSKLIDFENSKLSLSSDYESMKNELLAKAQRDLEDLKAAEAFKQKTLTETFETQLKEAEHQKHKLNETLATFQQQMQTLQNELHKMQAEHRTKEGEMQKQLETYHTEKQQLMSHLEKTQTDVKQSVKTLQEEKSHLQENVQKLTYDLKEKANALTQALREVEQSRVLKSNTDTQLEKEIKKLQDNLEQLSGESEQKTNLLEENRKRIDQLISMLEAMRASNANISATNAELSQALELLEQEKCETANIFELFEMEADQNMVKLVEKLASLKQELKDARDQLQLKNTQMDKYEKQIAETTERLNNIERSFSETRSDLLGKTNALEELERVKKELQQRVDELDIKAKQKDDLQLQLEEYKNIVDEIDGVSTEKSAQLAQLQTHIQQLRDEKYKIEINEKSLRSENTNLQRKLEVMDLEKNREITALQEHINRLQNIEKLKQSGTIGDAGQSNESNINGDNTAQINFLNSIIIDMQRKNDTLKAKIEALECVTTDFTKPHAFDLIAKRKPAPRVFCDICDEFDKHETEDCPLQASDDRQYSPPPRAEKNNNDPAGRKNRKIPEPRKYCESCEVFGHETGECDDECF</sequence>
<evidence type="ECO:0000259" key="9">
    <source>
        <dbReference type="PROSITE" id="PS50245"/>
    </source>
</evidence>
<feature type="coiled-coil region" evidence="7">
    <location>
        <begin position="450"/>
        <end position="842"/>
    </location>
</feature>
<dbReference type="PANTHER" id="PTHR18916">
    <property type="entry name" value="DYNACTIN 1-RELATED MICROTUBULE-BINDING"/>
    <property type="match status" value="1"/>
</dbReference>
<feature type="coiled-coil region" evidence="7">
    <location>
        <begin position="1096"/>
        <end position="1491"/>
    </location>
</feature>
<dbReference type="PhylomeDB" id="A0A1B0FKZ5"/>
<name>A0A1B0FKZ5_GLOMM</name>
<protein>
    <recommendedName>
        <fullName evidence="9">CAP-Gly domain-containing protein</fullName>
    </recommendedName>
</protein>
<evidence type="ECO:0000256" key="4">
    <source>
        <dbReference type="ARBA" id="ARBA00022737"/>
    </source>
</evidence>
<dbReference type="VEuPathDB" id="VectorBase:GMOY004483"/>
<comment type="subcellular location">
    <subcellularLocation>
        <location evidence="1">Cytoplasm</location>
        <location evidence="1">Cytoskeleton</location>
    </subcellularLocation>
</comment>
<accession>A0A1B0FKZ5</accession>
<dbReference type="Gene3D" id="2.30.30.190">
    <property type="entry name" value="CAP Gly-rich-like domain"/>
    <property type="match status" value="2"/>
</dbReference>
<evidence type="ECO:0000256" key="5">
    <source>
        <dbReference type="ARBA" id="ARBA00023054"/>
    </source>
</evidence>
<dbReference type="PANTHER" id="PTHR18916:SF93">
    <property type="entry name" value="RESTIN HOMOLOG"/>
    <property type="match status" value="1"/>
</dbReference>
<feature type="compositionally biased region" description="Basic and acidic residues" evidence="8">
    <location>
        <begin position="1877"/>
        <end position="1892"/>
    </location>
</feature>
<feature type="region of interest" description="Disordered" evidence="8">
    <location>
        <begin position="260"/>
        <end position="283"/>
    </location>
</feature>
<dbReference type="PROSITE" id="PS00845">
    <property type="entry name" value="CAP_GLY_1"/>
    <property type="match status" value="2"/>
</dbReference>
<reference evidence="10" key="1">
    <citation type="submission" date="2020-05" db="UniProtKB">
        <authorList>
            <consortium name="EnsemblMetazoa"/>
        </authorList>
    </citation>
    <scope>IDENTIFICATION</scope>
    <source>
        <strain evidence="10">Yale</strain>
    </source>
</reference>
<dbReference type="InterPro" id="IPR032108">
    <property type="entry name" value="CLIP1_ZNF"/>
</dbReference>
<dbReference type="Proteomes" id="UP000092444">
    <property type="component" value="Unassembled WGS sequence"/>
</dbReference>
<feature type="compositionally biased region" description="Polar residues" evidence="8">
    <location>
        <begin position="8"/>
        <end position="42"/>
    </location>
</feature>
<keyword evidence="2" id="KW-0963">Cytoplasm</keyword>
<dbReference type="GO" id="GO:0005874">
    <property type="term" value="C:microtubule"/>
    <property type="evidence" value="ECO:0007669"/>
    <property type="project" value="UniProtKB-KW"/>
</dbReference>
<feature type="domain" description="CAP-Gly" evidence="9">
    <location>
        <begin position="205"/>
        <end position="247"/>
    </location>
</feature>
<dbReference type="EMBL" id="CCAG010015820">
    <property type="status" value="NOT_ANNOTATED_CDS"/>
    <property type="molecule type" value="Genomic_DNA"/>
</dbReference>
<evidence type="ECO:0000256" key="6">
    <source>
        <dbReference type="ARBA" id="ARBA00023212"/>
    </source>
</evidence>